<evidence type="ECO:0000313" key="11">
    <source>
        <dbReference type="Proteomes" id="UP000234206"/>
    </source>
</evidence>
<keyword evidence="11" id="KW-1185">Reference proteome</keyword>
<evidence type="ECO:0000256" key="7">
    <source>
        <dbReference type="ARBA" id="ARBA00023306"/>
    </source>
</evidence>
<evidence type="ECO:0000256" key="4">
    <source>
        <dbReference type="ARBA" id="ARBA00022692"/>
    </source>
</evidence>
<keyword evidence="7" id="KW-0131">Cell cycle</keyword>
<keyword evidence="6 8" id="KW-0472">Membrane</keyword>
<evidence type="ECO:0000259" key="9">
    <source>
        <dbReference type="PROSITE" id="PS51779"/>
    </source>
</evidence>
<keyword evidence="5 8" id="KW-1133">Transmembrane helix</keyword>
<comment type="subcellular location">
    <subcellularLocation>
        <location evidence="1">Membrane</location>
    </subcellularLocation>
</comment>
<comment type="caution">
    <text evidence="10">The sequence shown here is derived from an EMBL/GenBank/DDBJ whole genome shotgun (WGS) entry which is preliminary data.</text>
</comment>
<feature type="domain" description="POTRA" evidence="9">
    <location>
        <begin position="49"/>
        <end position="129"/>
    </location>
</feature>
<dbReference type="PROSITE" id="PS51779">
    <property type="entry name" value="POTRA"/>
    <property type="match status" value="1"/>
</dbReference>
<feature type="transmembrane region" description="Helical" evidence="8">
    <location>
        <begin position="24"/>
        <end position="51"/>
    </location>
</feature>
<name>A0A2I1P8B0_9MICO</name>
<organism evidence="10 11">
    <name type="scientific">Kytococcus schroeteri</name>
    <dbReference type="NCBI Taxonomy" id="138300"/>
    <lineage>
        <taxon>Bacteria</taxon>
        <taxon>Bacillati</taxon>
        <taxon>Actinomycetota</taxon>
        <taxon>Actinomycetes</taxon>
        <taxon>Micrococcales</taxon>
        <taxon>Kytococcaceae</taxon>
        <taxon>Kytococcus</taxon>
    </lineage>
</organism>
<dbReference type="Proteomes" id="UP000234206">
    <property type="component" value="Unassembled WGS sequence"/>
</dbReference>
<gene>
    <name evidence="10" type="ORF">CYJ76_10985</name>
</gene>
<evidence type="ECO:0000256" key="6">
    <source>
        <dbReference type="ARBA" id="ARBA00023136"/>
    </source>
</evidence>
<evidence type="ECO:0000313" key="10">
    <source>
        <dbReference type="EMBL" id="PKZ40832.1"/>
    </source>
</evidence>
<evidence type="ECO:0000256" key="2">
    <source>
        <dbReference type="ARBA" id="ARBA00022475"/>
    </source>
</evidence>
<dbReference type="OrthoDB" id="5150065at2"/>
<dbReference type="GO" id="GO:0016020">
    <property type="term" value="C:membrane"/>
    <property type="evidence" value="ECO:0007669"/>
    <property type="project" value="UniProtKB-SubCell"/>
</dbReference>
<dbReference type="InterPro" id="IPR013685">
    <property type="entry name" value="POTRA_FtsQ_type"/>
</dbReference>
<keyword evidence="3" id="KW-0132">Cell division</keyword>
<reference evidence="10 11" key="1">
    <citation type="submission" date="2017-12" db="EMBL/GenBank/DDBJ databases">
        <title>Phylogenetic diversity of female urinary microbiome.</title>
        <authorList>
            <person name="Thomas-White K."/>
            <person name="Wolfe A.J."/>
        </authorList>
    </citation>
    <scope>NUCLEOTIDE SEQUENCE [LARGE SCALE GENOMIC DNA]</scope>
    <source>
        <strain evidence="10 11">UMB1298</strain>
    </source>
</reference>
<protein>
    <recommendedName>
        <fullName evidence="9">POTRA domain-containing protein</fullName>
    </recommendedName>
</protein>
<dbReference type="InterPro" id="IPR034746">
    <property type="entry name" value="POTRA"/>
</dbReference>
<dbReference type="AlphaFoldDB" id="A0A2I1P8B0"/>
<evidence type="ECO:0000256" key="8">
    <source>
        <dbReference type="SAM" id="Phobius"/>
    </source>
</evidence>
<dbReference type="GO" id="GO:0051301">
    <property type="term" value="P:cell division"/>
    <property type="evidence" value="ECO:0007669"/>
    <property type="project" value="UniProtKB-KW"/>
</dbReference>
<dbReference type="EMBL" id="PKIZ01000028">
    <property type="protein sequence ID" value="PKZ40832.1"/>
    <property type="molecule type" value="Genomic_DNA"/>
</dbReference>
<evidence type="ECO:0000256" key="3">
    <source>
        <dbReference type="ARBA" id="ARBA00022618"/>
    </source>
</evidence>
<accession>A0A2I1P8B0</accession>
<sequence length="264" mass="28066">MSRPGTRQRRVVRPEPGARQRSPLWWVVPLVLAVLLALGAWVAYGSGWWVVREVRVQVDAPQSTAPWAEEVASAQEVQRASGLRSGDRVVDLPRERAQRSVEELPGVDSAEVGRGLTGTVRITVHLEEAVARTSSGGDQVVLDADGREIARLSGDGGEDAAALPEVVPAPGVPAGERAEALARSLPTLHLLSGETRDQVREYRVAPEGLSTVLPDSYLVRWGHVTDAADLATREKAVRALLAEQPPAPGATLDATAAGSVVVTE</sequence>
<keyword evidence="4 8" id="KW-0812">Transmembrane</keyword>
<evidence type="ECO:0000256" key="1">
    <source>
        <dbReference type="ARBA" id="ARBA00004370"/>
    </source>
</evidence>
<proteinExistence type="predicted"/>
<keyword evidence="2" id="KW-1003">Cell membrane</keyword>
<dbReference type="Pfam" id="PF08478">
    <property type="entry name" value="POTRA_1"/>
    <property type="match status" value="1"/>
</dbReference>
<evidence type="ECO:0000256" key="5">
    <source>
        <dbReference type="ARBA" id="ARBA00022989"/>
    </source>
</evidence>
<dbReference type="RefSeq" id="WP_101850106.1">
    <property type="nucleotide sequence ID" value="NZ_JBHLVH010000013.1"/>
</dbReference>